<organism evidence="2 3">
    <name type="scientific">Glonium stellatum</name>
    <dbReference type="NCBI Taxonomy" id="574774"/>
    <lineage>
        <taxon>Eukaryota</taxon>
        <taxon>Fungi</taxon>
        <taxon>Dikarya</taxon>
        <taxon>Ascomycota</taxon>
        <taxon>Pezizomycotina</taxon>
        <taxon>Dothideomycetes</taxon>
        <taxon>Pleosporomycetidae</taxon>
        <taxon>Gloniales</taxon>
        <taxon>Gloniaceae</taxon>
        <taxon>Glonium</taxon>
    </lineage>
</organism>
<accession>A0A8E2EZG6</accession>
<proteinExistence type="predicted"/>
<name>A0A8E2EZG6_9PEZI</name>
<feature type="compositionally biased region" description="Pro residues" evidence="1">
    <location>
        <begin position="64"/>
        <end position="79"/>
    </location>
</feature>
<evidence type="ECO:0000313" key="2">
    <source>
        <dbReference type="EMBL" id="OCL07752.1"/>
    </source>
</evidence>
<evidence type="ECO:0000256" key="1">
    <source>
        <dbReference type="SAM" id="MobiDB-lite"/>
    </source>
</evidence>
<feature type="region of interest" description="Disordered" evidence="1">
    <location>
        <begin position="62"/>
        <end position="106"/>
    </location>
</feature>
<evidence type="ECO:0000313" key="3">
    <source>
        <dbReference type="Proteomes" id="UP000250140"/>
    </source>
</evidence>
<dbReference type="EMBL" id="KV749792">
    <property type="protein sequence ID" value="OCL07752.1"/>
    <property type="molecule type" value="Genomic_DNA"/>
</dbReference>
<sequence>MAGKAGGMADKIVASMWPSSARRAGRYGRAAQSYDGLARRLHKINASQNQLPGIYVTTRGNLSIPPPLPRRITSPPPPRQTAAGHASAQEKLPQHQRTPKKQDPRRDILKIAVLLL</sequence>
<reference evidence="2 3" key="1">
    <citation type="journal article" date="2016" name="Nat. Commun.">
        <title>Ectomycorrhizal ecology is imprinted in the genome of the dominant symbiotic fungus Cenococcum geophilum.</title>
        <authorList>
            <consortium name="DOE Joint Genome Institute"/>
            <person name="Peter M."/>
            <person name="Kohler A."/>
            <person name="Ohm R.A."/>
            <person name="Kuo A."/>
            <person name="Krutzmann J."/>
            <person name="Morin E."/>
            <person name="Arend M."/>
            <person name="Barry K.W."/>
            <person name="Binder M."/>
            <person name="Choi C."/>
            <person name="Clum A."/>
            <person name="Copeland A."/>
            <person name="Grisel N."/>
            <person name="Haridas S."/>
            <person name="Kipfer T."/>
            <person name="LaButti K."/>
            <person name="Lindquist E."/>
            <person name="Lipzen A."/>
            <person name="Maire R."/>
            <person name="Meier B."/>
            <person name="Mihaltcheva S."/>
            <person name="Molinier V."/>
            <person name="Murat C."/>
            <person name="Poggeler S."/>
            <person name="Quandt C.A."/>
            <person name="Sperisen C."/>
            <person name="Tritt A."/>
            <person name="Tisserant E."/>
            <person name="Crous P.W."/>
            <person name="Henrissat B."/>
            <person name="Nehls U."/>
            <person name="Egli S."/>
            <person name="Spatafora J.W."/>
            <person name="Grigoriev I.V."/>
            <person name="Martin F.M."/>
        </authorList>
    </citation>
    <scope>NUCLEOTIDE SEQUENCE [LARGE SCALE GENOMIC DNA]</scope>
    <source>
        <strain evidence="2 3">CBS 207.34</strain>
    </source>
</reference>
<gene>
    <name evidence="2" type="ORF">AOQ84DRAFT_53400</name>
</gene>
<keyword evidence="3" id="KW-1185">Reference proteome</keyword>
<dbReference type="AlphaFoldDB" id="A0A8E2EZG6"/>
<dbReference type="Proteomes" id="UP000250140">
    <property type="component" value="Unassembled WGS sequence"/>
</dbReference>
<protein>
    <submittedName>
        <fullName evidence="2">Uncharacterized protein</fullName>
    </submittedName>
</protein>